<gene>
    <name evidence="1" type="ORF">HRI_004566100</name>
</gene>
<comment type="caution">
    <text evidence="1">The sequence shown here is derived from an EMBL/GenBank/DDBJ whole genome shotgun (WGS) entry which is preliminary data.</text>
</comment>
<evidence type="ECO:0000313" key="1">
    <source>
        <dbReference type="EMBL" id="GMJ08969.1"/>
    </source>
</evidence>
<proteinExistence type="predicted"/>
<reference evidence="1" key="1">
    <citation type="submission" date="2023-05" db="EMBL/GenBank/DDBJ databases">
        <title>Genome and transcriptome analyses reveal genes involved in the formation of fine ridges on petal epidermal cells in Hibiscus trionum.</title>
        <authorList>
            <person name="Koshimizu S."/>
            <person name="Masuda S."/>
            <person name="Ishii T."/>
            <person name="Shirasu K."/>
            <person name="Hoshino A."/>
            <person name="Arita M."/>
        </authorList>
    </citation>
    <scope>NUCLEOTIDE SEQUENCE</scope>
    <source>
        <strain evidence="1">Hamamatsu line</strain>
    </source>
</reference>
<dbReference type="AlphaFoldDB" id="A0A9W7JC18"/>
<sequence length="67" mass="7841">MKSRFSKGNFGCMLWEESKACIALWLLLHFGTRETAIKLISWWREAVGGLFSSLKHAKILQFFFLFL</sequence>
<accession>A0A9W7JC18</accession>
<dbReference type="EMBL" id="BSYR01000053">
    <property type="protein sequence ID" value="GMJ08969.1"/>
    <property type="molecule type" value="Genomic_DNA"/>
</dbReference>
<evidence type="ECO:0000313" key="2">
    <source>
        <dbReference type="Proteomes" id="UP001165190"/>
    </source>
</evidence>
<protein>
    <submittedName>
        <fullName evidence="1">Uncharacterized protein</fullName>
    </submittedName>
</protein>
<keyword evidence="2" id="KW-1185">Reference proteome</keyword>
<dbReference type="Proteomes" id="UP001165190">
    <property type="component" value="Unassembled WGS sequence"/>
</dbReference>
<name>A0A9W7JC18_HIBTR</name>
<organism evidence="1 2">
    <name type="scientific">Hibiscus trionum</name>
    <name type="common">Flower of an hour</name>
    <dbReference type="NCBI Taxonomy" id="183268"/>
    <lineage>
        <taxon>Eukaryota</taxon>
        <taxon>Viridiplantae</taxon>
        <taxon>Streptophyta</taxon>
        <taxon>Embryophyta</taxon>
        <taxon>Tracheophyta</taxon>
        <taxon>Spermatophyta</taxon>
        <taxon>Magnoliopsida</taxon>
        <taxon>eudicotyledons</taxon>
        <taxon>Gunneridae</taxon>
        <taxon>Pentapetalae</taxon>
        <taxon>rosids</taxon>
        <taxon>malvids</taxon>
        <taxon>Malvales</taxon>
        <taxon>Malvaceae</taxon>
        <taxon>Malvoideae</taxon>
        <taxon>Hibiscus</taxon>
    </lineage>
</organism>